<dbReference type="GO" id="GO:1901137">
    <property type="term" value="P:carbohydrate derivative biosynthetic process"/>
    <property type="evidence" value="ECO:0007669"/>
    <property type="project" value="UniProtKB-ARBA"/>
</dbReference>
<dbReference type="EMBL" id="BONO01000005">
    <property type="protein sequence ID" value="GIG35529.1"/>
    <property type="molecule type" value="Genomic_DNA"/>
</dbReference>
<dbReference type="PANTHER" id="PTHR45947:SF3">
    <property type="entry name" value="SULFOQUINOVOSYL TRANSFERASE SQD2"/>
    <property type="match status" value="1"/>
</dbReference>
<dbReference type="Pfam" id="PF13692">
    <property type="entry name" value="Glyco_trans_1_4"/>
    <property type="match status" value="1"/>
</dbReference>
<proteinExistence type="predicted"/>
<dbReference type="InterPro" id="IPR050194">
    <property type="entry name" value="Glycosyltransferase_grp1"/>
</dbReference>
<organism evidence="5 6">
    <name type="scientific">Cellulomonas pakistanensis</name>
    <dbReference type="NCBI Taxonomy" id="992287"/>
    <lineage>
        <taxon>Bacteria</taxon>
        <taxon>Bacillati</taxon>
        <taxon>Actinomycetota</taxon>
        <taxon>Actinomycetes</taxon>
        <taxon>Micrococcales</taxon>
        <taxon>Cellulomonadaceae</taxon>
        <taxon>Cellulomonas</taxon>
    </lineage>
</organism>
<dbReference type="AlphaFoldDB" id="A0A919U4Y1"/>
<evidence type="ECO:0000259" key="4">
    <source>
        <dbReference type="Pfam" id="PF13439"/>
    </source>
</evidence>
<keyword evidence="3" id="KW-0808">Transferase</keyword>
<comment type="caution">
    <text evidence="5">The sequence shown here is derived from an EMBL/GenBank/DDBJ whole genome shotgun (WGS) entry which is preliminary data.</text>
</comment>
<dbReference type="PANTHER" id="PTHR45947">
    <property type="entry name" value="SULFOQUINOVOSYL TRANSFERASE SQD2"/>
    <property type="match status" value="1"/>
</dbReference>
<dbReference type="CDD" id="cd03801">
    <property type="entry name" value="GT4_PimA-like"/>
    <property type="match status" value="1"/>
</dbReference>
<keyword evidence="2 5" id="KW-0328">Glycosyltransferase</keyword>
<keyword evidence="6" id="KW-1185">Reference proteome</keyword>
<dbReference type="InterPro" id="IPR028098">
    <property type="entry name" value="Glyco_trans_4-like_N"/>
</dbReference>
<evidence type="ECO:0000256" key="2">
    <source>
        <dbReference type="ARBA" id="ARBA00022676"/>
    </source>
</evidence>
<name>A0A919U4Y1_9CELL</name>
<feature type="domain" description="Glycosyltransferase subfamily 4-like N-terminal" evidence="4">
    <location>
        <begin position="26"/>
        <end position="184"/>
    </location>
</feature>
<evidence type="ECO:0000313" key="6">
    <source>
        <dbReference type="Proteomes" id="UP000642125"/>
    </source>
</evidence>
<dbReference type="Pfam" id="PF13439">
    <property type="entry name" value="Glyco_transf_4"/>
    <property type="match status" value="1"/>
</dbReference>
<protein>
    <recommendedName>
        <fullName evidence="1">D-inositol 3-phosphate glycosyltransferase</fullName>
    </recommendedName>
</protein>
<evidence type="ECO:0000256" key="3">
    <source>
        <dbReference type="ARBA" id="ARBA00022679"/>
    </source>
</evidence>
<dbReference type="SUPFAM" id="SSF53756">
    <property type="entry name" value="UDP-Glycosyltransferase/glycogen phosphorylase"/>
    <property type="match status" value="1"/>
</dbReference>
<accession>A0A919U4Y1</accession>
<dbReference type="GO" id="GO:0016757">
    <property type="term" value="F:glycosyltransferase activity"/>
    <property type="evidence" value="ECO:0007669"/>
    <property type="project" value="UniProtKB-KW"/>
</dbReference>
<dbReference type="Proteomes" id="UP000642125">
    <property type="component" value="Unassembled WGS sequence"/>
</dbReference>
<gene>
    <name evidence="5" type="ORF">Cpa01nite_09100</name>
</gene>
<evidence type="ECO:0000313" key="5">
    <source>
        <dbReference type="EMBL" id="GIG35529.1"/>
    </source>
</evidence>
<sequence>MIAGLAPAGSRPLRVGIVCPYSFDVPGGVQFHVRDLAEALIDRGHSVSVLAPADEDTPIPEYMTSVGRAVPVRYNGSVARLAFGPMTAARVRRWLEAGQFDVLHLHEPATPSLSMLALWIADGPVVATFHSSLVRSRSLQLAYPLVRQSLEKIGARIAVSEDARRTLVEHLGGDAVVIPNGVYVDAFAGARPDPRWVGTPEAPTVVFLGRLDEPRKGLPVLLEAVPEVRRAFPGVRVLVAGRGDTGPAEVRELLGDDADAVEFLGGISDEEKAQLLASADVYCAPQTGGESFGIVLVEAMSAGTAVLASDLGAFRRVLDDGQAGALFRTGDPADLARVLVGLLGDARGRARVAAAGEAAVARYDWSTVTHQVLTVYEMAVEGSAAPVGEDPTSLRGARTALRRLRGDDS</sequence>
<evidence type="ECO:0000256" key="1">
    <source>
        <dbReference type="ARBA" id="ARBA00021292"/>
    </source>
</evidence>
<dbReference type="Gene3D" id="3.40.50.2000">
    <property type="entry name" value="Glycogen Phosphorylase B"/>
    <property type="match status" value="2"/>
</dbReference>
<reference evidence="5" key="1">
    <citation type="submission" date="2021-01" db="EMBL/GenBank/DDBJ databases">
        <title>Whole genome shotgun sequence of Cellulomonas pakistanensis NBRC 110800.</title>
        <authorList>
            <person name="Komaki H."/>
            <person name="Tamura T."/>
        </authorList>
    </citation>
    <scope>NUCLEOTIDE SEQUENCE</scope>
    <source>
        <strain evidence="5">NBRC 110800</strain>
    </source>
</reference>